<protein>
    <submittedName>
        <fullName evidence="1">Uncharacterized protein</fullName>
    </submittedName>
</protein>
<proteinExistence type="predicted"/>
<dbReference type="InterPro" id="IPR019791">
    <property type="entry name" value="Haem_peroxidase_animal"/>
</dbReference>
<accession>A0AAV7H5E3</accession>
<dbReference type="AlphaFoldDB" id="A0AAV7H5E3"/>
<evidence type="ECO:0000313" key="2">
    <source>
        <dbReference type="Proteomes" id="UP000775213"/>
    </source>
</evidence>
<organism evidence="1 2">
    <name type="scientific">Dendrobium chrysotoxum</name>
    <name type="common">Orchid</name>
    <dbReference type="NCBI Taxonomy" id="161865"/>
    <lineage>
        <taxon>Eukaryota</taxon>
        <taxon>Viridiplantae</taxon>
        <taxon>Streptophyta</taxon>
        <taxon>Embryophyta</taxon>
        <taxon>Tracheophyta</taxon>
        <taxon>Spermatophyta</taxon>
        <taxon>Magnoliopsida</taxon>
        <taxon>Liliopsida</taxon>
        <taxon>Asparagales</taxon>
        <taxon>Orchidaceae</taxon>
        <taxon>Epidendroideae</taxon>
        <taxon>Malaxideae</taxon>
        <taxon>Dendrobiinae</taxon>
        <taxon>Dendrobium</taxon>
    </lineage>
</organism>
<dbReference type="Proteomes" id="UP000775213">
    <property type="component" value="Unassembled WGS sequence"/>
</dbReference>
<sequence>MFDSVAIKKIYKLRDLKFDEYNAFINARINLKDILNIFQNIGEVTCDHALLNYSIQMGYSIDVGKLNFFISYVHH</sequence>
<gene>
    <name evidence="1" type="ORF">IEQ34_007455</name>
</gene>
<dbReference type="EMBL" id="JAGFBR010000008">
    <property type="protein sequence ID" value="KAH0462873.1"/>
    <property type="molecule type" value="Genomic_DNA"/>
</dbReference>
<comment type="caution">
    <text evidence="1">The sequence shown here is derived from an EMBL/GenBank/DDBJ whole genome shotgun (WGS) entry which is preliminary data.</text>
</comment>
<dbReference type="PROSITE" id="PS50292">
    <property type="entry name" value="PEROXIDASE_3"/>
    <property type="match status" value="1"/>
</dbReference>
<evidence type="ECO:0000313" key="1">
    <source>
        <dbReference type="EMBL" id="KAH0462873.1"/>
    </source>
</evidence>
<keyword evidence="2" id="KW-1185">Reference proteome</keyword>
<reference evidence="1 2" key="1">
    <citation type="journal article" date="2021" name="Hortic Res">
        <title>Chromosome-scale assembly of the Dendrobium chrysotoxum genome enhances the understanding of orchid evolution.</title>
        <authorList>
            <person name="Zhang Y."/>
            <person name="Zhang G.Q."/>
            <person name="Zhang D."/>
            <person name="Liu X.D."/>
            <person name="Xu X.Y."/>
            <person name="Sun W.H."/>
            <person name="Yu X."/>
            <person name="Zhu X."/>
            <person name="Wang Z.W."/>
            <person name="Zhao X."/>
            <person name="Zhong W.Y."/>
            <person name="Chen H."/>
            <person name="Yin W.L."/>
            <person name="Huang T."/>
            <person name="Niu S.C."/>
            <person name="Liu Z.J."/>
        </authorList>
    </citation>
    <scope>NUCLEOTIDE SEQUENCE [LARGE SCALE GENOMIC DNA]</scope>
    <source>
        <strain evidence="1">Lindl</strain>
    </source>
</reference>
<name>A0AAV7H5E3_DENCH</name>